<keyword evidence="1" id="KW-1133">Transmembrane helix</keyword>
<dbReference type="AlphaFoldDB" id="A0A914Q7B3"/>
<evidence type="ECO:0000313" key="2">
    <source>
        <dbReference type="Proteomes" id="UP000887578"/>
    </source>
</evidence>
<sequence length="416" mass="48039">MEGHVACNSHNPALKCLCYISEYASYTNIYPFCDDFDFAFVRYFVMEFKVNLTSRMQEKYNWNDFDLEMALLVEDAISVSAKNVVFLRKICKGSDLILQFAVLKSQSSIPKKGKSFKNHEKIFEQIRVANHSFHNYMIANGAKYGISEVKETTKVVPLNRMMGPGMGNFCEKNELSTPVICNAHRTDRQCICKATKEQAYYGSNVIDCDRLTSMDTSFRTSYYKFGSIAFLETIKTPNPAVFDALFTSELETLMDIPEGSLMIIRKYCKNHKLHVQFVEFENPRSHPPFTESDFSYSSFKTLPISKFRNKMDIGIIAESESASAVLLPPIIKDSPEDVPFDATFFVKLFHILFFGVTYQYYVACFLPIIIISCIIYSIKIRLDKEEAAFEKAFPRQPRKLFNRRFIEKEFRMPPEK</sequence>
<feature type="transmembrane region" description="Helical" evidence="1">
    <location>
        <begin position="358"/>
        <end position="378"/>
    </location>
</feature>
<dbReference type="WBParaSite" id="PDA_v2.g27317.t1">
    <property type="protein sequence ID" value="PDA_v2.g27317.t1"/>
    <property type="gene ID" value="PDA_v2.g27317"/>
</dbReference>
<evidence type="ECO:0000313" key="3">
    <source>
        <dbReference type="WBParaSite" id="PDA_v2.g27317.t1"/>
    </source>
</evidence>
<evidence type="ECO:0000256" key="1">
    <source>
        <dbReference type="SAM" id="Phobius"/>
    </source>
</evidence>
<protein>
    <submittedName>
        <fullName evidence="3">Uncharacterized protein</fullName>
    </submittedName>
</protein>
<accession>A0A914Q7B3</accession>
<name>A0A914Q7B3_9BILA</name>
<keyword evidence="1" id="KW-0812">Transmembrane</keyword>
<proteinExistence type="predicted"/>
<keyword evidence="2" id="KW-1185">Reference proteome</keyword>
<organism evidence="2 3">
    <name type="scientific">Panagrolaimus davidi</name>
    <dbReference type="NCBI Taxonomy" id="227884"/>
    <lineage>
        <taxon>Eukaryota</taxon>
        <taxon>Metazoa</taxon>
        <taxon>Ecdysozoa</taxon>
        <taxon>Nematoda</taxon>
        <taxon>Chromadorea</taxon>
        <taxon>Rhabditida</taxon>
        <taxon>Tylenchina</taxon>
        <taxon>Panagrolaimomorpha</taxon>
        <taxon>Panagrolaimoidea</taxon>
        <taxon>Panagrolaimidae</taxon>
        <taxon>Panagrolaimus</taxon>
    </lineage>
</organism>
<keyword evidence="1" id="KW-0472">Membrane</keyword>
<reference evidence="3" key="1">
    <citation type="submission" date="2022-11" db="UniProtKB">
        <authorList>
            <consortium name="WormBaseParasite"/>
        </authorList>
    </citation>
    <scope>IDENTIFICATION</scope>
</reference>
<dbReference type="Proteomes" id="UP000887578">
    <property type="component" value="Unplaced"/>
</dbReference>